<dbReference type="GO" id="GO:2001236">
    <property type="term" value="P:regulation of extrinsic apoptotic signaling pathway"/>
    <property type="evidence" value="ECO:0007669"/>
    <property type="project" value="TreeGrafter"/>
</dbReference>
<sequence>MSLLIHYDLQMDDDQLEIAYVLVMSESADRPSSVSSISSISLLEVKAETHLVLQAFLHRTLSVPLKDRPGRVGGTYRDHNKYSSKPQPKPVDVCNSQTEDEKTAFKDFIKQLPRRSTSRRPAKEPKSSLDRDSKAKLSLPRDQTEDDSSSSSSSLSEDDDSETKQHKKLKKIRKKISNFFRLKLQREKEKEKEREKEKEKEKDREKEKEKEKDREKEKEKQKEKDKERSGSHRKRPIPLPINKEPDAPPTIVSPNHPPEFYEEVAEKLEKIAQKSTSLKKSSPSHKPSQAVYDKETVVQQLVQVLSLEADSINNKIQSDPFLRSNLARLSYPSFAKLLDAFSSSHESEAPALPPTASPMLQRMAVTMEVSRRIVTATGAVRMQGYAECYMETFAPWVKSQGGWENVVDLEEPVEYD</sequence>
<evidence type="ECO:0000313" key="3">
    <source>
        <dbReference type="Proteomes" id="UP000694890"/>
    </source>
</evidence>
<reference evidence="4" key="1">
    <citation type="submission" date="2025-08" db="UniProtKB">
        <authorList>
            <consortium name="RefSeq"/>
        </authorList>
    </citation>
    <scope>IDENTIFICATION</scope>
    <source>
        <tissue evidence="4">Brain</tissue>
    </source>
</reference>
<gene>
    <name evidence="4" type="primary">LOC108874484</name>
</gene>
<dbReference type="RefSeq" id="XP_018518486.1">
    <property type="nucleotide sequence ID" value="XM_018662970.2"/>
</dbReference>
<organism evidence="3 4">
    <name type="scientific">Lates calcarifer</name>
    <name type="common">Barramundi</name>
    <name type="synonym">Holocentrus calcarifer</name>
    <dbReference type="NCBI Taxonomy" id="8187"/>
    <lineage>
        <taxon>Eukaryota</taxon>
        <taxon>Metazoa</taxon>
        <taxon>Chordata</taxon>
        <taxon>Craniata</taxon>
        <taxon>Vertebrata</taxon>
        <taxon>Euteleostomi</taxon>
        <taxon>Actinopterygii</taxon>
        <taxon>Neopterygii</taxon>
        <taxon>Teleostei</taxon>
        <taxon>Neoteleostei</taxon>
        <taxon>Acanthomorphata</taxon>
        <taxon>Carangaria</taxon>
        <taxon>Carangaria incertae sedis</taxon>
        <taxon>Centropomidae</taxon>
        <taxon>Lates</taxon>
    </lineage>
</organism>
<name>A0AAJ7LCA2_LATCA</name>
<proteinExistence type="predicted"/>
<feature type="compositionally biased region" description="Basic residues" evidence="2">
    <location>
        <begin position="165"/>
        <end position="176"/>
    </location>
</feature>
<protein>
    <submittedName>
        <fullName evidence="4">Uncharacterized protein</fullName>
    </submittedName>
</protein>
<evidence type="ECO:0000256" key="1">
    <source>
        <dbReference type="ARBA" id="ARBA00022703"/>
    </source>
</evidence>
<feature type="compositionally biased region" description="Basic and acidic residues" evidence="2">
    <location>
        <begin position="67"/>
        <end position="81"/>
    </location>
</feature>
<dbReference type="PANTHER" id="PTHR14965:SF2">
    <property type="entry name" value="BCL-2-LIKE PROTEIN 12"/>
    <property type="match status" value="1"/>
</dbReference>
<dbReference type="GeneID" id="108874484"/>
<evidence type="ECO:0000256" key="2">
    <source>
        <dbReference type="SAM" id="MobiDB-lite"/>
    </source>
</evidence>
<feature type="region of interest" description="Disordered" evidence="2">
    <location>
        <begin position="67"/>
        <end position="259"/>
    </location>
</feature>
<accession>A0AAJ7LCA2</accession>
<dbReference type="Proteomes" id="UP000694890">
    <property type="component" value="Unplaced"/>
</dbReference>
<keyword evidence="1" id="KW-0053">Apoptosis</keyword>
<dbReference type="PANTHER" id="PTHR14965">
    <property type="entry name" value="SI:CH73-248E21.1"/>
    <property type="match status" value="1"/>
</dbReference>
<evidence type="ECO:0000313" key="4">
    <source>
        <dbReference type="RefSeq" id="XP_018518486.1"/>
    </source>
</evidence>
<feature type="compositionally biased region" description="Basic and acidic residues" evidence="2">
    <location>
        <begin position="99"/>
        <end position="109"/>
    </location>
</feature>
<feature type="compositionally biased region" description="Basic and acidic residues" evidence="2">
    <location>
        <begin position="184"/>
        <end position="230"/>
    </location>
</feature>
<feature type="compositionally biased region" description="Basic and acidic residues" evidence="2">
    <location>
        <begin position="121"/>
        <end position="135"/>
    </location>
</feature>
<dbReference type="KEGG" id="lcf:108874484"/>
<dbReference type="AlphaFoldDB" id="A0AAJ7LCA2"/>
<dbReference type="GO" id="GO:0006915">
    <property type="term" value="P:apoptotic process"/>
    <property type="evidence" value="ECO:0007669"/>
    <property type="project" value="UniProtKB-KW"/>
</dbReference>